<gene>
    <name evidence="2" type="ORF">GJV76_10625</name>
</gene>
<dbReference type="OrthoDB" id="211174at2"/>
<evidence type="ECO:0000256" key="1">
    <source>
        <dbReference type="SAM" id="Phobius"/>
    </source>
</evidence>
<dbReference type="Pfam" id="PF09601">
    <property type="entry name" value="DUF2459"/>
    <property type="match status" value="1"/>
</dbReference>
<accession>A0A6I3LL50</accession>
<dbReference type="AlphaFoldDB" id="A0A6I3LL50"/>
<proteinExistence type="predicted"/>
<reference evidence="2 3" key="1">
    <citation type="submission" date="2019-11" db="EMBL/GenBank/DDBJ databases">
        <title>Genome of Strain BIT-d1.</title>
        <authorList>
            <person name="Yang Y."/>
        </authorList>
    </citation>
    <scope>NUCLEOTIDE SEQUENCE [LARGE SCALE GENOMIC DNA]</scope>
    <source>
        <strain evidence="2 3">BIT-d1</strain>
    </source>
</reference>
<dbReference type="Proteomes" id="UP000438760">
    <property type="component" value="Unassembled WGS sequence"/>
</dbReference>
<evidence type="ECO:0000313" key="2">
    <source>
        <dbReference type="EMBL" id="MTG98574.1"/>
    </source>
</evidence>
<keyword evidence="1" id="KW-0472">Membrane</keyword>
<dbReference type="InterPro" id="IPR011727">
    <property type="entry name" value="CHP02117"/>
</dbReference>
<comment type="caution">
    <text evidence="2">The sequence shown here is derived from an EMBL/GenBank/DDBJ whole genome shotgun (WGS) entry which is preliminary data.</text>
</comment>
<feature type="transmembrane region" description="Helical" evidence="1">
    <location>
        <begin position="12"/>
        <end position="32"/>
    </location>
</feature>
<organism evidence="2 3">
    <name type="scientific">Myroides albus</name>
    <dbReference type="NCBI Taxonomy" id="2562892"/>
    <lineage>
        <taxon>Bacteria</taxon>
        <taxon>Pseudomonadati</taxon>
        <taxon>Bacteroidota</taxon>
        <taxon>Flavobacteriia</taxon>
        <taxon>Flavobacteriales</taxon>
        <taxon>Flavobacteriaceae</taxon>
        <taxon>Myroides</taxon>
    </lineage>
</organism>
<keyword evidence="1" id="KW-0812">Transmembrane</keyword>
<protein>
    <submittedName>
        <fullName evidence="2">TIGR02117 family protein</fullName>
    </submittedName>
</protein>
<sequence>MKYLKLSLKYIAYFLMGFICIVLLYLLFARLLSSITVNKEQSGTKSITMYIHTNGMHTDYVFPIKSKQIDWNQIYPITDTKGQNHNQNYIAIGWGDKGFFLDVEDWNNVKPKIALNAAFGLGSTAIHITYYNSIQIGEHTREIKISEEQYKHLIDFILSSTKIDKDTSRPIVIVTDKVYGQNDSFYVANGKYSFLNTCNTWANKGLKKAKMKSCYWTAFQEGIFRKYE</sequence>
<dbReference type="NCBIfam" id="TIGR02117">
    <property type="entry name" value="chp_urease_rgn"/>
    <property type="match status" value="1"/>
</dbReference>
<dbReference type="EMBL" id="WMJX01000023">
    <property type="protein sequence ID" value="MTG98574.1"/>
    <property type="molecule type" value="Genomic_DNA"/>
</dbReference>
<dbReference type="RefSeq" id="WP_155092597.1">
    <property type="nucleotide sequence ID" value="NZ_CP102754.1"/>
</dbReference>
<evidence type="ECO:0000313" key="3">
    <source>
        <dbReference type="Proteomes" id="UP000438760"/>
    </source>
</evidence>
<keyword evidence="1" id="KW-1133">Transmembrane helix</keyword>
<name>A0A6I3LL50_9FLAO</name>
<keyword evidence="3" id="KW-1185">Reference proteome</keyword>